<evidence type="ECO:0000256" key="2">
    <source>
        <dbReference type="ARBA" id="ARBA00023315"/>
    </source>
</evidence>
<evidence type="ECO:0000313" key="5">
    <source>
        <dbReference type="Proteomes" id="UP000552864"/>
    </source>
</evidence>
<dbReference type="Pfam" id="PF13673">
    <property type="entry name" value="Acetyltransf_10"/>
    <property type="match status" value="1"/>
</dbReference>
<proteinExistence type="predicted"/>
<keyword evidence="5" id="KW-1185">Reference proteome</keyword>
<dbReference type="Gene3D" id="3.40.630.30">
    <property type="match status" value="1"/>
</dbReference>
<reference evidence="4 5" key="1">
    <citation type="submission" date="2020-04" db="EMBL/GenBank/DDBJ databases">
        <authorList>
            <person name="Yin C."/>
        </authorList>
    </citation>
    <scope>NUCLEOTIDE SEQUENCE [LARGE SCALE GENOMIC DNA]</scope>
    <source>
        <strain evidence="4 5">Ak56</strain>
    </source>
</reference>
<dbReference type="PANTHER" id="PTHR43877">
    <property type="entry name" value="AMINOALKYLPHOSPHONATE N-ACETYLTRANSFERASE-RELATED-RELATED"/>
    <property type="match status" value="1"/>
</dbReference>
<dbReference type="InterPro" id="IPR016181">
    <property type="entry name" value="Acyl_CoA_acyltransferase"/>
</dbReference>
<dbReference type="SUPFAM" id="SSF55729">
    <property type="entry name" value="Acyl-CoA N-acyltransferases (Nat)"/>
    <property type="match status" value="1"/>
</dbReference>
<dbReference type="Proteomes" id="UP000552864">
    <property type="component" value="Unassembled WGS sequence"/>
</dbReference>
<protein>
    <submittedName>
        <fullName evidence="4">GNAT family N-acetyltransferase</fullName>
    </submittedName>
</protein>
<organism evidence="4 5">
    <name type="scientific">Chitinophaga eiseniae</name>
    <dbReference type="NCBI Taxonomy" id="634771"/>
    <lineage>
        <taxon>Bacteria</taxon>
        <taxon>Pseudomonadati</taxon>
        <taxon>Bacteroidota</taxon>
        <taxon>Chitinophagia</taxon>
        <taxon>Chitinophagales</taxon>
        <taxon>Chitinophagaceae</taxon>
        <taxon>Chitinophaga</taxon>
    </lineage>
</organism>
<dbReference type="RefSeq" id="WP_168739371.1">
    <property type="nucleotide sequence ID" value="NZ_JABAHZ010000003.1"/>
</dbReference>
<evidence type="ECO:0000256" key="1">
    <source>
        <dbReference type="ARBA" id="ARBA00022679"/>
    </source>
</evidence>
<dbReference type="GO" id="GO:0016747">
    <property type="term" value="F:acyltransferase activity, transferring groups other than amino-acyl groups"/>
    <property type="evidence" value="ECO:0007669"/>
    <property type="project" value="InterPro"/>
</dbReference>
<dbReference type="CDD" id="cd04301">
    <property type="entry name" value="NAT_SF"/>
    <property type="match status" value="1"/>
</dbReference>
<keyword evidence="2" id="KW-0012">Acyltransferase</keyword>
<dbReference type="InterPro" id="IPR000182">
    <property type="entry name" value="GNAT_dom"/>
</dbReference>
<feature type="domain" description="N-acetyltransferase" evidence="3">
    <location>
        <begin position="2"/>
        <end position="165"/>
    </location>
</feature>
<accession>A0A847SL57</accession>
<evidence type="ECO:0000313" key="4">
    <source>
        <dbReference type="EMBL" id="NLR79895.1"/>
    </source>
</evidence>
<dbReference type="PANTHER" id="PTHR43877:SF2">
    <property type="entry name" value="AMINOALKYLPHOSPHONATE N-ACETYLTRANSFERASE-RELATED"/>
    <property type="match status" value="1"/>
</dbReference>
<dbReference type="AlphaFoldDB" id="A0A847SL57"/>
<evidence type="ECO:0000259" key="3">
    <source>
        <dbReference type="PROSITE" id="PS51186"/>
    </source>
</evidence>
<dbReference type="InterPro" id="IPR050832">
    <property type="entry name" value="Bact_Acetyltransf"/>
</dbReference>
<comment type="caution">
    <text evidence="4">The sequence shown here is derived from an EMBL/GenBank/DDBJ whole genome shotgun (WGS) entry which is preliminary data.</text>
</comment>
<name>A0A847SL57_9BACT</name>
<dbReference type="PROSITE" id="PS51186">
    <property type="entry name" value="GNAT"/>
    <property type="match status" value="1"/>
</dbReference>
<sequence length="165" mass="19031">MYQITSATVNDIPVIQDLTNRIWRPTYQAILSPEQIEYMLEMMYSTAALEKQINALQHQFIILQDDNYPIGFASYSATDTPGIFKLHKIYLDLNYQGKGVGKMLLSTVADQVKARGANILELDVNRFNKAKRFYEKQGFSVYKEKNTDIGKGYLMEDYVMRKPLP</sequence>
<dbReference type="EMBL" id="JABAHZ010000003">
    <property type="protein sequence ID" value="NLR79895.1"/>
    <property type="molecule type" value="Genomic_DNA"/>
</dbReference>
<gene>
    <name evidence="4" type="ORF">HGH91_14755</name>
</gene>
<keyword evidence="1 4" id="KW-0808">Transferase</keyword>